<proteinExistence type="predicted"/>
<evidence type="ECO:0000313" key="2">
    <source>
        <dbReference type="Proteomes" id="UP001198151"/>
    </source>
</evidence>
<name>A0ABS8FWB9_9FIRM</name>
<organism evidence="1 2">
    <name type="scientific">Ruminococcus turbiniformis</name>
    <dbReference type="NCBI Taxonomy" id="2881258"/>
    <lineage>
        <taxon>Bacteria</taxon>
        <taxon>Bacillati</taxon>
        <taxon>Bacillota</taxon>
        <taxon>Clostridia</taxon>
        <taxon>Eubacteriales</taxon>
        <taxon>Oscillospiraceae</taxon>
        <taxon>Ruminococcus</taxon>
    </lineage>
</organism>
<gene>
    <name evidence="1" type="ORF">LKD70_05655</name>
</gene>
<dbReference type="RefSeq" id="WP_227707065.1">
    <property type="nucleotide sequence ID" value="NZ_JAJEQX010000007.1"/>
</dbReference>
<sequence length="59" mass="6790">MAYGGFPKGVKGSQEKMEQVFYSAVSQAEEILETGDVMKDLENLRKIMRTTEEYIRNEL</sequence>
<dbReference type="EMBL" id="JAJEQX010000007">
    <property type="protein sequence ID" value="MCC2253924.1"/>
    <property type="molecule type" value="Genomic_DNA"/>
</dbReference>
<evidence type="ECO:0000313" key="1">
    <source>
        <dbReference type="EMBL" id="MCC2253924.1"/>
    </source>
</evidence>
<dbReference type="Proteomes" id="UP001198151">
    <property type="component" value="Unassembled WGS sequence"/>
</dbReference>
<reference evidence="1 2" key="1">
    <citation type="submission" date="2021-10" db="EMBL/GenBank/DDBJ databases">
        <title>Anaerobic single-cell dispensing facilitates the cultivation of human gut bacteria.</title>
        <authorList>
            <person name="Afrizal A."/>
        </authorList>
    </citation>
    <scope>NUCLEOTIDE SEQUENCE [LARGE SCALE GENOMIC DNA]</scope>
    <source>
        <strain evidence="1 2">CLA-AA-H200</strain>
    </source>
</reference>
<protein>
    <submittedName>
        <fullName evidence="1">Uncharacterized protein</fullName>
    </submittedName>
</protein>
<keyword evidence="2" id="KW-1185">Reference proteome</keyword>
<accession>A0ABS8FWB9</accession>
<comment type="caution">
    <text evidence="1">The sequence shown here is derived from an EMBL/GenBank/DDBJ whole genome shotgun (WGS) entry which is preliminary data.</text>
</comment>